<dbReference type="Proteomes" id="UP000735874">
    <property type="component" value="Unassembled WGS sequence"/>
</dbReference>
<dbReference type="Proteomes" id="UP000774804">
    <property type="component" value="Unassembled WGS sequence"/>
</dbReference>
<feature type="coiled-coil region" evidence="1">
    <location>
        <begin position="87"/>
        <end position="114"/>
    </location>
</feature>
<protein>
    <submittedName>
        <fullName evidence="2">Uncharacterized protein</fullName>
    </submittedName>
</protein>
<dbReference type="VEuPathDB" id="FungiDB:PC110_g3923"/>
<accession>A0A8T0YYG9</accession>
<sequence length="239" mass="26858">MNRMQRRLHYAFHGHPAMQYLSMCESQYGGSEDKGLGGMAAEKIRRKLVELEGETLGLELTLQIRALSFAWNAKCIFELIPISLDRVDIVEAKLRDVEEELARTKKRLADQNAKGVMYLAASSEIVDVVSDKEEIIWKDLISGHFELNSEQNGIIFLEGGWYIVNLMVHLYPQSSGGYVKSFKKYSCVLKYQAPRNIGKNTSTAMGWSGVLNKNDELSVIATKDPHKVGAELTVMRLSA</sequence>
<evidence type="ECO:0000313" key="4">
    <source>
        <dbReference type="EMBL" id="KAG2924431.1"/>
    </source>
</evidence>
<evidence type="ECO:0000256" key="1">
    <source>
        <dbReference type="SAM" id="Coils"/>
    </source>
</evidence>
<organism evidence="2 6">
    <name type="scientific">Phytophthora cactorum</name>
    <dbReference type="NCBI Taxonomy" id="29920"/>
    <lineage>
        <taxon>Eukaryota</taxon>
        <taxon>Sar</taxon>
        <taxon>Stramenopiles</taxon>
        <taxon>Oomycota</taxon>
        <taxon>Peronosporomycetes</taxon>
        <taxon>Peronosporales</taxon>
        <taxon>Peronosporaceae</taxon>
        <taxon>Phytophthora</taxon>
    </lineage>
</organism>
<dbReference type="EMBL" id="RCMG01000405">
    <property type="protein sequence ID" value="KAG2854850.1"/>
    <property type="molecule type" value="Genomic_DNA"/>
</dbReference>
<evidence type="ECO:0000313" key="3">
    <source>
        <dbReference type="EMBL" id="KAG2913740.1"/>
    </source>
</evidence>
<proteinExistence type="predicted"/>
<name>A0A8T0YYG9_9STRA</name>
<keyword evidence="1" id="KW-0175">Coiled coil</keyword>
<gene>
    <name evidence="2" type="ORF">PC113_g12941</name>
    <name evidence="3" type="ORF">PC115_g11893</name>
    <name evidence="4" type="ORF">PC117_g15405</name>
    <name evidence="5" type="ORF">PC118_g15227</name>
</gene>
<dbReference type="Proteomes" id="UP000736787">
    <property type="component" value="Unassembled WGS sequence"/>
</dbReference>
<comment type="caution">
    <text evidence="2">The sequence shown here is derived from an EMBL/GenBank/DDBJ whole genome shotgun (WGS) entry which is preliminary data.</text>
</comment>
<dbReference type="EMBL" id="RCML01000583">
    <property type="protein sequence ID" value="KAG2973257.1"/>
    <property type="molecule type" value="Genomic_DNA"/>
</dbReference>
<dbReference type="Proteomes" id="UP000697107">
    <property type="component" value="Unassembled WGS sequence"/>
</dbReference>
<reference evidence="2" key="1">
    <citation type="submission" date="2018-10" db="EMBL/GenBank/DDBJ databases">
        <title>Effector identification in a new, highly contiguous assembly of the strawberry crown rot pathogen Phytophthora cactorum.</title>
        <authorList>
            <person name="Armitage A.D."/>
            <person name="Nellist C.F."/>
            <person name="Bates H."/>
            <person name="Vickerstaff R.J."/>
            <person name="Harrison R.J."/>
        </authorList>
    </citation>
    <scope>NUCLEOTIDE SEQUENCE</scope>
    <source>
        <strain evidence="2">15-7</strain>
        <strain evidence="3">4032</strain>
        <strain evidence="4">4040</strain>
        <strain evidence="5">P415</strain>
    </source>
</reference>
<dbReference type="EMBL" id="RCMI01000384">
    <property type="protein sequence ID" value="KAG2913740.1"/>
    <property type="molecule type" value="Genomic_DNA"/>
</dbReference>
<dbReference type="AlphaFoldDB" id="A0A8T0YYG9"/>
<evidence type="ECO:0000313" key="2">
    <source>
        <dbReference type="EMBL" id="KAG2854850.1"/>
    </source>
</evidence>
<evidence type="ECO:0000313" key="5">
    <source>
        <dbReference type="EMBL" id="KAG2973257.1"/>
    </source>
</evidence>
<evidence type="ECO:0000313" key="6">
    <source>
        <dbReference type="Proteomes" id="UP000735874"/>
    </source>
</evidence>
<dbReference type="EMBL" id="RCMK01000512">
    <property type="protein sequence ID" value="KAG2924431.1"/>
    <property type="molecule type" value="Genomic_DNA"/>
</dbReference>